<evidence type="ECO:0000313" key="3">
    <source>
        <dbReference type="EMBL" id="KAF7185496.1"/>
    </source>
</evidence>
<keyword evidence="2" id="KW-0560">Oxidoreductase</keyword>
<evidence type="ECO:0000256" key="2">
    <source>
        <dbReference type="ARBA" id="ARBA00023002"/>
    </source>
</evidence>
<evidence type="ECO:0000313" key="4">
    <source>
        <dbReference type="Proteomes" id="UP000660729"/>
    </source>
</evidence>
<protein>
    <submittedName>
        <fullName evidence="3">Short-chain dehydrogenase/reductase eupG</fullName>
    </submittedName>
</protein>
<dbReference type="PANTHER" id="PTHR43008:SF8">
    <property type="entry name" value="BENZIL REDUCTASE ((S)-BENZOIN FORMING) IRC24"/>
    <property type="match status" value="1"/>
</dbReference>
<name>A0A8H6R8L7_9PEZI</name>
<organism evidence="3 4">
    <name type="scientific">Pseudocercospora fuligena</name>
    <dbReference type="NCBI Taxonomy" id="685502"/>
    <lineage>
        <taxon>Eukaryota</taxon>
        <taxon>Fungi</taxon>
        <taxon>Dikarya</taxon>
        <taxon>Ascomycota</taxon>
        <taxon>Pezizomycotina</taxon>
        <taxon>Dothideomycetes</taxon>
        <taxon>Dothideomycetidae</taxon>
        <taxon>Mycosphaerellales</taxon>
        <taxon>Mycosphaerellaceae</taxon>
        <taxon>Pseudocercospora</taxon>
    </lineage>
</organism>
<gene>
    <name evidence="3" type="ORF">HII31_13193</name>
</gene>
<dbReference type="EMBL" id="JABCIY010000320">
    <property type="protein sequence ID" value="KAF7185496.1"/>
    <property type="molecule type" value="Genomic_DNA"/>
</dbReference>
<comment type="similarity">
    <text evidence="1">Belongs to the short-chain dehydrogenases/reductases (SDR) family.</text>
</comment>
<dbReference type="GO" id="GO:0050664">
    <property type="term" value="F:oxidoreductase activity, acting on NAD(P)H, oxygen as acceptor"/>
    <property type="evidence" value="ECO:0007669"/>
    <property type="project" value="TreeGrafter"/>
</dbReference>
<sequence>MADRTVVFITGANTGIGYATVQALMQSDRSYRIFLGGRDLVKAENAARSLRTEVSETNSEVCPIQIDVDSDASIVTALTTISSKVDKIDVIINNAGASFDSQIHKGQLTARDAWNKSWNTNVTGANIITETFLPLLLKSKDPRLLFITSGASSLADAADAHHPMHKVPPPGLPKPPSNMGYRSSKAGLNMMMLEWHRLLKNDGVKVWCVAPGLLVTGLGNEPERIKQRGGGDPSIGGQAILGVVEGKRDSHVGKVVREYGDSKVQAW</sequence>
<dbReference type="Proteomes" id="UP000660729">
    <property type="component" value="Unassembled WGS sequence"/>
</dbReference>
<dbReference type="GO" id="GO:0016616">
    <property type="term" value="F:oxidoreductase activity, acting on the CH-OH group of donors, NAD or NADP as acceptor"/>
    <property type="evidence" value="ECO:0007669"/>
    <property type="project" value="UniProtKB-ARBA"/>
</dbReference>
<reference evidence="3" key="1">
    <citation type="submission" date="2020-04" db="EMBL/GenBank/DDBJ databases">
        <title>Draft genome resource of the tomato pathogen Pseudocercospora fuligena.</title>
        <authorList>
            <person name="Zaccaron A."/>
        </authorList>
    </citation>
    <scope>NUCLEOTIDE SEQUENCE</scope>
    <source>
        <strain evidence="3">PF001</strain>
    </source>
</reference>
<evidence type="ECO:0000256" key="1">
    <source>
        <dbReference type="ARBA" id="ARBA00006484"/>
    </source>
</evidence>
<dbReference type="InterPro" id="IPR036291">
    <property type="entry name" value="NAD(P)-bd_dom_sf"/>
</dbReference>
<dbReference type="SUPFAM" id="SSF51735">
    <property type="entry name" value="NAD(P)-binding Rossmann-fold domains"/>
    <property type="match status" value="1"/>
</dbReference>
<dbReference type="AlphaFoldDB" id="A0A8H6R8L7"/>
<dbReference type="Gene3D" id="3.40.50.720">
    <property type="entry name" value="NAD(P)-binding Rossmann-like Domain"/>
    <property type="match status" value="1"/>
</dbReference>
<proteinExistence type="inferred from homology"/>
<dbReference type="InterPro" id="IPR002347">
    <property type="entry name" value="SDR_fam"/>
</dbReference>
<accession>A0A8H6R8L7</accession>
<comment type="caution">
    <text evidence="3">The sequence shown here is derived from an EMBL/GenBank/DDBJ whole genome shotgun (WGS) entry which is preliminary data.</text>
</comment>
<dbReference type="Pfam" id="PF00106">
    <property type="entry name" value="adh_short"/>
    <property type="match status" value="1"/>
</dbReference>
<dbReference type="OrthoDB" id="1933717at2759"/>
<dbReference type="PANTHER" id="PTHR43008">
    <property type="entry name" value="BENZIL REDUCTASE"/>
    <property type="match status" value="1"/>
</dbReference>
<keyword evidence="4" id="KW-1185">Reference proteome</keyword>
<dbReference type="PRINTS" id="PR00081">
    <property type="entry name" value="GDHRDH"/>
</dbReference>